<reference evidence="2" key="2">
    <citation type="submission" date="2023-05" db="EMBL/GenBank/DDBJ databases">
        <authorList>
            <consortium name="Lawrence Berkeley National Laboratory"/>
            <person name="Steindorff A."/>
            <person name="Hensen N."/>
            <person name="Bonometti L."/>
            <person name="Westerberg I."/>
            <person name="Brannstrom I.O."/>
            <person name="Guillou S."/>
            <person name="Cros-Aarteil S."/>
            <person name="Calhoun S."/>
            <person name="Haridas S."/>
            <person name="Kuo A."/>
            <person name="Mondo S."/>
            <person name="Pangilinan J."/>
            <person name="Riley R."/>
            <person name="Labutti K."/>
            <person name="Andreopoulos B."/>
            <person name="Lipzen A."/>
            <person name="Chen C."/>
            <person name="Yanf M."/>
            <person name="Daum C."/>
            <person name="Ng V."/>
            <person name="Clum A."/>
            <person name="Ohm R."/>
            <person name="Martin F."/>
            <person name="Silar P."/>
            <person name="Natvig D."/>
            <person name="Lalanne C."/>
            <person name="Gautier V."/>
            <person name="Ament-Velasquez S.L."/>
            <person name="Kruys A."/>
            <person name="Hutchinson M.I."/>
            <person name="Powell A.J."/>
            <person name="Barry K."/>
            <person name="Miller A.N."/>
            <person name="Grigoriev I.V."/>
            <person name="Debuchy R."/>
            <person name="Gladieux P."/>
            <person name="Thoren M.H."/>
            <person name="Johannesson H."/>
        </authorList>
    </citation>
    <scope>NUCLEOTIDE SEQUENCE</scope>
    <source>
        <strain evidence="2">CBS 990.96</strain>
    </source>
</reference>
<feature type="signal peptide" evidence="1">
    <location>
        <begin position="1"/>
        <end position="19"/>
    </location>
</feature>
<comment type="caution">
    <text evidence="2">The sequence shown here is derived from an EMBL/GenBank/DDBJ whole genome shotgun (WGS) entry which is preliminary data.</text>
</comment>
<reference evidence="2" key="1">
    <citation type="journal article" date="2023" name="Mol. Phylogenet. Evol.">
        <title>Genome-scale phylogeny and comparative genomics of the fungal order Sordariales.</title>
        <authorList>
            <person name="Hensen N."/>
            <person name="Bonometti L."/>
            <person name="Westerberg I."/>
            <person name="Brannstrom I.O."/>
            <person name="Guillou S."/>
            <person name="Cros-Aarteil S."/>
            <person name="Calhoun S."/>
            <person name="Haridas S."/>
            <person name="Kuo A."/>
            <person name="Mondo S."/>
            <person name="Pangilinan J."/>
            <person name="Riley R."/>
            <person name="LaButti K."/>
            <person name="Andreopoulos B."/>
            <person name="Lipzen A."/>
            <person name="Chen C."/>
            <person name="Yan M."/>
            <person name="Daum C."/>
            <person name="Ng V."/>
            <person name="Clum A."/>
            <person name="Steindorff A."/>
            <person name="Ohm R.A."/>
            <person name="Martin F."/>
            <person name="Silar P."/>
            <person name="Natvig D.O."/>
            <person name="Lalanne C."/>
            <person name="Gautier V."/>
            <person name="Ament-Velasquez S.L."/>
            <person name="Kruys A."/>
            <person name="Hutchinson M.I."/>
            <person name="Powell A.J."/>
            <person name="Barry K."/>
            <person name="Miller A.N."/>
            <person name="Grigoriev I.V."/>
            <person name="Debuchy R."/>
            <person name="Gladieux P."/>
            <person name="Hiltunen Thoren M."/>
            <person name="Johannesson H."/>
        </authorList>
    </citation>
    <scope>NUCLEOTIDE SEQUENCE</scope>
    <source>
        <strain evidence="2">CBS 990.96</strain>
    </source>
</reference>
<dbReference type="EMBL" id="MU865316">
    <property type="protein sequence ID" value="KAK4228641.1"/>
    <property type="molecule type" value="Genomic_DNA"/>
</dbReference>
<protein>
    <submittedName>
        <fullName evidence="2">Uncharacterized protein</fullName>
    </submittedName>
</protein>
<proteinExistence type="predicted"/>
<dbReference type="AlphaFoldDB" id="A0AAN7BSG4"/>
<keyword evidence="3" id="KW-1185">Reference proteome</keyword>
<evidence type="ECO:0000313" key="3">
    <source>
        <dbReference type="Proteomes" id="UP001301958"/>
    </source>
</evidence>
<keyword evidence="1" id="KW-0732">Signal</keyword>
<evidence type="ECO:0000256" key="1">
    <source>
        <dbReference type="SAM" id="SignalP"/>
    </source>
</evidence>
<organism evidence="2 3">
    <name type="scientific">Podospora fimiseda</name>
    <dbReference type="NCBI Taxonomy" id="252190"/>
    <lineage>
        <taxon>Eukaryota</taxon>
        <taxon>Fungi</taxon>
        <taxon>Dikarya</taxon>
        <taxon>Ascomycota</taxon>
        <taxon>Pezizomycotina</taxon>
        <taxon>Sordariomycetes</taxon>
        <taxon>Sordariomycetidae</taxon>
        <taxon>Sordariales</taxon>
        <taxon>Podosporaceae</taxon>
        <taxon>Podospora</taxon>
    </lineage>
</organism>
<dbReference type="Proteomes" id="UP001301958">
    <property type="component" value="Unassembled WGS sequence"/>
</dbReference>
<accession>A0AAN7BSG4</accession>
<sequence length="62" mass="6766">MALPASLRLLRLLPAITSAGSLQFAIDEHLIFGTWMDPSLRQHAKPPFQYGGHVEDSDGSGF</sequence>
<name>A0AAN7BSG4_9PEZI</name>
<feature type="chain" id="PRO_5042908877" evidence="1">
    <location>
        <begin position="20"/>
        <end position="62"/>
    </location>
</feature>
<gene>
    <name evidence="2" type="ORF">QBC38DRAFT_454018</name>
</gene>
<evidence type="ECO:0000313" key="2">
    <source>
        <dbReference type="EMBL" id="KAK4228641.1"/>
    </source>
</evidence>